<evidence type="ECO:0000313" key="2">
    <source>
        <dbReference type="Proteomes" id="UP001500392"/>
    </source>
</evidence>
<comment type="caution">
    <text evidence="1">The sequence shown here is derived from an EMBL/GenBank/DDBJ whole genome shotgun (WGS) entry which is preliminary data.</text>
</comment>
<protein>
    <submittedName>
        <fullName evidence="1">Uncharacterized protein</fullName>
    </submittedName>
</protein>
<sequence>MSGVIEKCEILGGRKSDSISHATIKMESGRYIISSISDCRVDLGVNVSVKRGALYFNSVYVAEKI</sequence>
<proteinExistence type="predicted"/>
<gene>
    <name evidence="1" type="ORF">GCM10022414_11620</name>
</gene>
<accession>A0ABP7WJH2</accession>
<evidence type="ECO:0000313" key="1">
    <source>
        <dbReference type="EMBL" id="GAA4090186.1"/>
    </source>
</evidence>
<organism evidence="1 2">
    <name type="scientific">Zhongshania borealis</name>
    <dbReference type="NCBI Taxonomy" id="889488"/>
    <lineage>
        <taxon>Bacteria</taxon>
        <taxon>Pseudomonadati</taxon>
        <taxon>Pseudomonadota</taxon>
        <taxon>Gammaproteobacteria</taxon>
        <taxon>Cellvibrionales</taxon>
        <taxon>Spongiibacteraceae</taxon>
        <taxon>Zhongshania</taxon>
    </lineage>
</organism>
<name>A0ABP7WJH2_9GAMM</name>
<keyword evidence="2" id="KW-1185">Reference proteome</keyword>
<dbReference type="Proteomes" id="UP001500392">
    <property type="component" value="Unassembled WGS sequence"/>
</dbReference>
<dbReference type="EMBL" id="BAABDM010000001">
    <property type="protein sequence ID" value="GAA4090186.1"/>
    <property type="molecule type" value="Genomic_DNA"/>
</dbReference>
<reference evidence="2" key="1">
    <citation type="journal article" date="2019" name="Int. J. Syst. Evol. Microbiol.">
        <title>The Global Catalogue of Microorganisms (GCM) 10K type strain sequencing project: providing services to taxonomists for standard genome sequencing and annotation.</title>
        <authorList>
            <consortium name="The Broad Institute Genomics Platform"/>
            <consortium name="The Broad Institute Genome Sequencing Center for Infectious Disease"/>
            <person name="Wu L."/>
            <person name="Ma J."/>
        </authorList>
    </citation>
    <scope>NUCLEOTIDE SEQUENCE [LARGE SCALE GENOMIC DNA]</scope>
    <source>
        <strain evidence="2">JCM 17304</strain>
    </source>
</reference>